<dbReference type="InterPro" id="IPR000504">
    <property type="entry name" value="RRM_dom"/>
</dbReference>
<dbReference type="InterPro" id="IPR018253">
    <property type="entry name" value="DnaJ_domain_CS"/>
</dbReference>
<gene>
    <name evidence="3" type="primary">LOC123089458</name>
</gene>
<dbReference type="SMR" id="A0A3B6IZ10"/>
<dbReference type="PaxDb" id="4565-Traes_4BL_B60F10624.1"/>
<organism evidence="3">
    <name type="scientific">Triticum aestivum</name>
    <name type="common">Wheat</name>
    <dbReference type="NCBI Taxonomy" id="4565"/>
    <lineage>
        <taxon>Eukaryota</taxon>
        <taxon>Viridiplantae</taxon>
        <taxon>Streptophyta</taxon>
        <taxon>Embryophyta</taxon>
        <taxon>Tracheophyta</taxon>
        <taxon>Spermatophyta</taxon>
        <taxon>Magnoliopsida</taxon>
        <taxon>Liliopsida</taxon>
        <taxon>Poales</taxon>
        <taxon>Poaceae</taxon>
        <taxon>BOP clade</taxon>
        <taxon>Pooideae</taxon>
        <taxon>Triticodae</taxon>
        <taxon>Triticeae</taxon>
        <taxon>Triticinae</taxon>
        <taxon>Triticum</taxon>
    </lineage>
</organism>
<dbReference type="Gramene" id="TraesCS4B02G334200.1">
    <property type="protein sequence ID" value="TraesCS4B02G334200.1"/>
    <property type="gene ID" value="TraesCS4B02G334200"/>
</dbReference>
<dbReference type="Gramene" id="TraesSYM4B03G02417260.1">
    <property type="protein sequence ID" value="TraesSYM4B03G02417260.1"/>
    <property type="gene ID" value="TraesSYM4B03G02417260"/>
</dbReference>
<evidence type="ECO:0000259" key="2">
    <source>
        <dbReference type="PROSITE" id="PS50076"/>
    </source>
</evidence>
<dbReference type="GO" id="GO:0005783">
    <property type="term" value="C:endoplasmic reticulum"/>
    <property type="evidence" value="ECO:0007669"/>
    <property type="project" value="UniProtKB-ARBA"/>
</dbReference>
<evidence type="ECO:0000313" key="4">
    <source>
        <dbReference type="Proteomes" id="UP000019116"/>
    </source>
</evidence>
<dbReference type="GO" id="GO:0003723">
    <property type="term" value="F:RNA binding"/>
    <property type="evidence" value="ECO:0007669"/>
    <property type="project" value="InterPro"/>
</dbReference>
<dbReference type="InterPro" id="IPR036869">
    <property type="entry name" value="J_dom_sf"/>
</dbReference>
<dbReference type="PANTHER" id="PTHR45098">
    <property type="entry name" value="DNAJ DOMAIN CONTAINING PROTEIN, EXPRESSED"/>
    <property type="match status" value="1"/>
</dbReference>
<feature type="compositionally biased region" description="Basic and acidic residues" evidence="1">
    <location>
        <begin position="161"/>
        <end position="170"/>
    </location>
</feature>
<dbReference type="Gramene" id="TraesARI4B03G02427350.1">
    <property type="protein sequence ID" value="TraesARI4B03G02427350.1"/>
    <property type="gene ID" value="TraesARI4B03G02427350"/>
</dbReference>
<feature type="domain" description="J" evidence="2">
    <location>
        <begin position="13"/>
        <end position="83"/>
    </location>
</feature>
<dbReference type="Gene3D" id="3.30.70.330">
    <property type="match status" value="1"/>
</dbReference>
<sequence length="250" mass="27567">MAVTGREGDDDVDHYEVLRLPSGEEGAALSVERIDKAYRKQSRLRHPDKRPDDPDATADFQSLASSYEILRNESLRRQFDARLRGRREAAARAAAKGVKRRKAVSDLEERERAFAAGHAAELAKREEKRMAADIQRTLDDHFAPNKSCVSGVASTSGHGAPESEPKTDNGKILKVSWEGGADYYTAAKLDEIFTQFGTVEDIVIMFSKSKRKGSALVVMVSKEAARSALKNHSVYNVFPIPLSVAPVPIK</sequence>
<dbReference type="Gramene" id="TraesLDM4B03G02391420.1">
    <property type="protein sequence ID" value="TraesLDM4B03G02391420.1"/>
    <property type="gene ID" value="TraesLDM4B03G02391420"/>
</dbReference>
<proteinExistence type="predicted"/>
<dbReference type="RefSeq" id="XP_044367072.1">
    <property type="nucleotide sequence ID" value="XM_044511137.1"/>
</dbReference>
<dbReference type="Pfam" id="PF00226">
    <property type="entry name" value="DnaJ"/>
    <property type="match status" value="1"/>
</dbReference>
<dbReference type="Pfam" id="PF00076">
    <property type="entry name" value="RRM_1"/>
    <property type="match status" value="1"/>
</dbReference>
<dbReference type="PROSITE" id="PS50076">
    <property type="entry name" value="DNAJ_2"/>
    <property type="match status" value="1"/>
</dbReference>
<dbReference type="Gramene" id="TraesWEE_scaffold_032752_01G000100.1">
    <property type="protein sequence ID" value="TraesWEE_scaffold_032752_01G000100.1"/>
    <property type="gene ID" value="TraesWEE_scaffold_032752_01G000100"/>
</dbReference>
<accession>A0A3B6IZ10</accession>
<name>A0A3B6IZ10_WHEAT</name>
<dbReference type="SUPFAM" id="SSF54928">
    <property type="entry name" value="RNA-binding domain, RBD"/>
    <property type="match status" value="1"/>
</dbReference>
<feature type="compositionally biased region" description="Basic residues" evidence="1">
    <location>
        <begin position="39"/>
        <end position="48"/>
    </location>
</feature>
<feature type="region of interest" description="Disordered" evidence="1">
    <location>
        <begin position="149"/>
        <end position="170"/>
    </location>
</feature>
<reference evidence="3" key="2">
    <citation type="submission" date="2018-10" db="UniProtKB">
        <authorList>
            <consortium name="EnsemblPlants"/>
        </authorList>
    </citation>
    <scope>IDENTIFICATION</scope>
</reference>
<dbReference type="Gramene" id="TraesPARA_EIv1.0_1392910.1">
    <property type="protein sequence ID" value="TraesPARA_EIv1.0_1392910.1.CDS"/>
    <property type="gene ID" value="TraesPARA_EIv1.0_1392910"/>
</dbReference>
<dbReference type="GeneID" id="123089458"/>
<dbReference type="Gramene" id="TraesJUL4B03G02409260.1">
    <property type="protein sequence ID" value="TraesJUL4B03G02409260.1"/>
    <property type="gene ID" value="TraesJUL4B03G02409260"/>
</dbReference>
<dbReference type="Proteomes" id="UP000019116">
    <property type="component" value="Chromosome 4B"/>
</dbReference>
<keyword evidence="4" id="KW-1185">Reference proteome</keyword>
<dbReference type="Gene3D" id="1.10.287.110">
    <property type="entry name" value="DnaJ domain"/>
    <property type="match status" value="1"/>
</dbReference>
<dbReference type="Gramene" id="TraesLAC4B03G02343420.1">
    <property type="protein sequence ID" value="TraesLAC4B03G02343420.1"/>
    <property type="gene ID" value="TraesLAC4B03G02343420"/>
</dbReference>
<dbReference type="OMA" id="DIVIMFS"/>
<dbReference type="InterPro" id="IPR001623">
    <property type="entry name" value="DnaJ_domain"/>
</dbReference>
<evidence type="ECO:0000313" key="3">
    <source>
        <dbReference type="EnsemblPlants" id="TraesCS4B02G334200.1"/>
    </source>
</evidence>
<dbReference type="Gramene" id="TraesROB_scaffold_083627_01G000100.1">
    <property type="protein sequence ID" value="TraesROB_scaffold_083627_01G000100.1"/>
    <property type="gene ID" value="TraesROB_scaffold_083627_01G000100"/>
</dbReference>
<protein>
    <recommendedName>
        <fullName evidence="2">J domain-containing protein</fullName>
    </recommendedName>
</protein>
<dbReference type="Gramene" id="TraesSTA4B03G02384960.1">
    <property type="protein sequence ID" value="TraesSTA4B03G02384960.1"/>
    <property type="gene ID" value="TraesSTA4B03G02384960"/>
</dbReference>
<feature type="region of interest" description="Disordered" evidence="1">
    <location>
        <begin position="38"/>
        <end position="58"/>
    </location>
</feature>
<dbReference type="PROSITE" id="PS00636">
    <property type="entry name" value="DNAJ_1"/>
    <property type="match status" value="1"/>
</dbReference>
<dbReference type="OrthoDB" id="10250354at2759"/>
<dbReference type="Gramene" id="TraesNOR4B03G02408190.1">
    <property type="protein sequence ID" value="TraesNOR4B03G02408190.1"/>
    <property type="gene ID" value="TraesNOR4B03G02408190"/>
</dbReference>
<dbReference type="CDD" id="cd06257">
    <property type="entry name" value="DnaJ"/>
    <property type="match status" value="1"/>
</dbReference>
<dbReference type="InterPro" id="IPR012677">
    <property type="entry name" value="Nucleotide-bd_a/b_plait_sf"/>
</dbReference>
<dbReference type="Gramene" id="TraesCS4B03G0867400.1">
    <property type="protein sequence ID" value="TraesCS4B03G0867400.1.CDS"/>
    <property type="gene ID" value="TraesCS4B03G0867400"/>
</dbReference>
<evidence type="ECO:0000256" key="1">
    <source>
        <dbReference type="SAM" id="MobiDB-lite"/>
    </source>
</evidence>
<dbReference type="STRING" id="4565.A0A3B6IZ10"/>
<dbReference type="SMART" id="SM00271">
    <property type="entry name" value="DnaJ"/>
    <property type="match status" value="1"/>
</dbReference>
<dbReference type="PANTHER" id="PTHR45098:SF1">
    <property type="entry name" value="DNAJ DOMAIN CONTAINING PROTEIN, EXPRESSED"/>
    <property type="match status" value="1"/>
</dbReference>
<dbReference type="AlphaFoldDB" id="A0A3B6IZ10"/>
<dbReference type="InterPro" id="IPR035979">
    <property type="entry name" value="RBD_domain_sf"/>
</dbReference>
<reference evidence="3" key="1">
    <citation type="submission" date="2018-08" db="EMBL/GenBank/DDBJ databases">
        <authorList>
            <person name="Rossello M."/>
        </authorList>
    </citation>
    <scope>NUCLEOTIDE SEQUENCE [LARGE SCALE GENOMIC DNA]</scope>
    <source>
        <strain evidence="3">cv. Chinese Spring</strain>
    </source>
</reference>
<dbReference type="SUPFAM" id="SSF46565">
    <property type="entry name" value="Chaperone J-domain"/>
    <property type="match status" value="1"/>
</dbReference>
<dbReference type="Gramene" id="TraesCAD_scaffold_069268_01G000100.1">
    <property type="protein sequence ID" value="TraesCAD_scaffold_069268_01G000100.1"/>
    <property type="gene ID" value="TraesCAD_scaffold_069268_01G000100"/>
</dbReference>
<dbReference type="EnsemblPlants" id="TraesCS4B02G334200.1">
    <property type="protein sequence ID" value="TraesCS4B02G334200.1"/>
    <property type="gene ID" value="TraesCS4B02G334200"/>
</dbReference>
<dbReference type="Gramene" id="TraesMAC4B03G02388880.1">
    <property type="protein sequence ID" value="TraesMAC4B03G02388880.1"/>
    <property type="gene ID" value="TraesMAC4B03G02388880"/>
</dbReference>
<dbReference type="Gramene" id="TraesJAG4B03G02388180.1">
    <property type="protein sequence ID" value="TraesJAG4B03G02388180.1"/>
    <property type="gene ID" value="TraesJAG4B03G02388180"/>
</dbReference>
<dbReference type="Gramene" id="TraesCLE_scaffold_025517_01G000100.1">
    <property type="protein sequence ID" value="TraesCLE_scaffold_025517_01G000100.1"/>
    <property type="gene ID" value="TraesCLE_scaffold_025517_01G000100"/>
</dbReference>